<feature type="region of interest" description="Disordered" evidence="1">
    <location>
        <begin position="368"/>
        <end position="387"/>
    </location>
</feature>
<dbReference type="OrthoDB" id="61370at2759"/>
<feature type="region of interest" description="Disordered" evidence="1">
    <location>
        <begin position="1"/>
        <end position="40"/>
    </location>
</feature>
<feature type="transmembrane region" description="Helical" evidence="2">
    <location>
        <begin position="300"/>
        <end position="320"/>
    </location>
</feature>
<dbReference type="HOGENOM" id="CLU_714118_0_0_1"/>
<evidence type="ECO:0000256" key="1">
    <source>
        <dbReference type="SAM" id="MobiDB-lite"/>
    </source>
</evidence>
<dbReference type="VEuPathDB" id="FungiDB:PV09_01703"/>
<evidence type="ECO:0000313" key="3">
    <source>
        <dbReference type="EMBL" id="KIW07777.1"/>
    </source>
</evidence>
<feature type="transmembrane region" description="Helical" evidence="2">
    <location>
        <begin position="257"/>
        <end position="280"/>
    </location>
</feature>
<dbReference type="AlphaFoldDB" id="A0A0D1Z474"/>
<feature type="compositionally biased region" description="Low complexity" evidence="1">
    <location>
        <begin position="369"/>
        <end position="387"/>
    </location>
</feature>
<keyword evidence="4" id="KW-1185">Reference proteome</keyword>
<reference evidence="3 4" key="1">
    <citation type="submission" date="2015-01" db="EMBL/GenBank/DDBJ databases">
        <title>The Genome Sequence of Ochroconis gallopava CBS43764.</title>
        <authorList>
            <consortium name="The Broad Institute Genomics Platform"/>
            <person name="Cuomo C."/>
            <person name="de Hoog S."/>
            <person name="Gorbushina A."/>
            <person name="Stielow B."/>
            <person name="Teixiera M."/>
            <person name="Abouelleil A."/>
            <person name="Chapman S.B."/>
            <person name="Priest M."/>
            <person name="Young S.K."/>
            <person name="Wortman J."/>
            <person name="Nusbaum C."/>
            <person name="Birren B."/>
        </authorList>
    </citation>
    <scope>NUCLEOTIDE SEQUENCE [LARGE SCALE GENOMIC DNA]</scope>
    <source>
        <strain evidence="3 4">CBS 43764</strain>
    </source>
</reference>
<evidence type="ECO:0000313" key="4">
    <source>
        <dbReference type="Proteomes" id="UP000053259"/>
    </source>
</evidence>
<feature type="transmembrane region" description="Helical" evidence="2">
    <location>
        <begin position="222"/>
        <end position="245"/>
    </location>
</feature>
<organism evidence="3 4">
    <name type="scientific">Verruconis gallopava</name>
    <dbReference type="NCBI Taxonomy" id="253628"/>
    <lineage>
        <taxon>Eukaryota</taxon>
        <taxon>Fungi</taxon>
        <taxon>Dikarya</taxon>
        <taxon>Ascomycota</taxon>
        <taxon>Pezizomycotina</taxon>
        <taxon>Dothideomycetes</taxon>
        <taxon>Pleosporomycetidae</taxon>
        <taxon>Venturiales</taxon>
        <taxon>Sympoventuriaceae</taxon>
        <taxon>Verruconis</taxon>
    </lineage>
</organism>
<sequence>MTRRMGFSFSVQLPKGPSPDSSWPHRHTHNPHSSTRNHNHNHARCPTLFAALNQPLNALSGCQRPTLKICLSRSPLQCVHLAPLALHRPDHPRPHFSAKGRRYYHVLLIAPVSQSCLHLLFVRFDARLRSDLVFLFFIKIAKMTRQIIYGGAFVLTVACTAMTIASIVVPSWIRWDNGTPSSPTVSYGLHKRCSSVTGICETFPQDSDCSRDSGFCSMWRSVGFLMSFAVLIELATLVGYIIIVLGGKQTRDYGWKIICTLLAFVTVVQCAGMAIVAYLYDNDPRFIMGWRLDVSWILCTISWCLALLTALGISAASYVLPEEGGYEIIPDEQPHLQEERHFGRAGITSWLGGHEDGYAEDFDEDGYHTSLGRSSSYSKSSTLGKSL</sequence>
<dbReference type="GeneID" id="27309676"/>
<dbReference type="EMBL" id="KN847532">
    <property type="protein sequence ID" value="KIW07777.1"/>
    <property type="molecule type" value="Genomic_DNA"/>
</dbReference>
<dbReference type="Proteomes" id="UP000053259">
    <property type="component" value="Unassembled WGS sequence"/>
</dbReference>
<keyword evidence="2" id="KW-1133">Transmembrane helix</keyword>
<evidence type="ECO:0000256" key="2">
    <source>
        <dbReference type="SAM" id="Phobius"/>
    </source>
</evidence>
<name>A0A0D1Z474_9PEZI</name>
<dbReference type="RefSeq" id="XP_016217646.1">
    <property type="nucleotide sequence ID" value="XM_016354634.1"/>
</dbReference>
<feature type="compositionally biased region" description="Basic residues" evidence="1">
    <location>
        <begin position="24"/>
        <end position="40"/>
    </location>
</feature>
<gene>
    <name evidence="3" type="ORF">PV09_01703</name>
</gene>
<protein>
    <submittedName>
        <fullName evidence="3">Uncharacterized protein</fullName>
    </submittedName>
</protein>
<keyword evidence="2" id="KW-0812">Transmembrane</keyword>
<accession>A0A0D1Z474</accession>
<keyword evidence="2" id="KW-0472">Membrane</keyword>
<dbReference type="InParanoid" id="A0A0D1Z474"/>
<proteinExistence type="predicted"/>
<feature type="transmembrane region" description="Helical" evidence="2">
    <location>
        <begin position="147"/>
        <end position="173"/>
    </location>
</feature>